<name>A0A0P7ZCK6_9EURY</name>
<sequence>MKYYLRVFCQESAPLSPEEVIEFIKDGFFFEPEPQITLQKENDLNWEIKVVYDKERDPVIISTYSDDKESKKEIEEIRFVLNISKESKKKEMISKLINSTNIVYTLQINQDQITDDCWEMLDSVEAMLMRSCNGILFTSDNEFFDQKLQKIYKL</sequence>
<comment type="caution">
    <text evidence="1">The sequence shown here is derived from an EMBL/GenBank/DDBJ whole genome shotgun (WGS) entry which is preliminary data.</text>
</comment>
<dbReference type="EMBL" id="LKCM01000236">
    <property type="protein sequence ID" value="KPQ42398.1"/>
    <property type="molecule type" value="Genomic_DNA"/>
</dbReference>
<dbReference type="Proteomes" id="UP000050360">
    <property type="component" value="Unassembled WGS sequence"/>
</dbReference>
<protein>
    <submittedName>
        <fullName evidence="1">Uncharacterized protein</fullName>
    </submittedName>
</protein>
<evidence type="ECO:0000313" key="1">
    <source>
        <dbReference type="EMBL" id="KPQ42398.1"/>
    </source>
</evidence>
<evidence type="ECO:0000313" key="2">
    <source>
        <dbReference type="Proteomes" id="UP000050360"/>
    </source>
</evidence>
<accession>A0A0P7ZCK6</accession>
<dbReference type="AlphaFoldDB" id="A0A0P7ZCK6"/>
<proteinExistence type="predicted"/>
<organism evidence="1 2">
    <name type="scientific">Candidatus Methanoperedens nitratireducens</name>
    <dbReference type="NCBI Taxonomy" id="1392998"/>
    <lineage>
        <taxon>Archaea</taxon>
        <taxon>Methanobacteriati</taxon>
        <taxon>Methanobacteriota</taxon>
        <taxon>Stenosarchaea group</taxon>
        <taxon>Methanomicrobia</taxon>
        <taxon>Methanosarcinales</taxon>
        <taxon>ANME-2 cluster</taxon>
        <taxon>Candidatus Methanoperedentaceae</taxon>
        <taxon>Candidatus Methanoperedens</taxon>
    </lineage>
</organism>
<reference evidence="1 2" key="1">
    <citation type="submission" date="2015-09" db="EMBL/GenBank/DDBJ databases">
        <title>A metagenomics-based metabolic model of nitrate-dependent anaerobic oxidation of methane by Methanoperedens-like archaea.</title>
        <authorList>
            <person name="Arshad A."/>
            <person name="Speth D.R."/>
            <person name="De Graaf R.M."/>
            <person name="Op Den Camp H.J."/>
            <person name="Jetten M.S."/>
            <person name="Welte C.U."/>
        </authorList>
    </citation>
    <scope>NUCLEOTIDE SEQUENCE [LARGE SCALE GENOMIC DNA]</scope>
</reference>
<gene>
    <name evidence="1" type="ORF">MPEBLZ_03027</name>
</gene>